<dbReference type="ESTHER" id="shepw-b8cll2">
    <property type="family name" value="A85-IroE-IroD-Fes-Yiel"/>
</dbReference>
<dbReference type="STRING" id="225849.swp_1904"/>
<dbReference type="InterPro" id="IPR000801">
    <property type="entry name" value="Esterase-like"/>
</dbReference>
<accession>B8CLL2</accession>
<dbReference type="Pfam" id="PF00756">
    <property type="entry name" value="Esterase"/>
    <property type="match status" value="1"/>
</dbReference>
<organism evidence="4 5">
    <name type="scientific">Shewanella piezotolerans (strain WP3 / JCM 13877)</name>
    <dbReference type="NCBI Taxonomy" id="225849"/>
    <lineage>
        <taxon>Bacteria</taxon>
        <taxon>Pseudomonadati</taxon>
        <taxon>Pseudomonadota</taxon>
        <taxon>Gammaproteobacteria</taxon>
        <taxon>Alteromonadales</taxon>
        <taxon>Shewanellaceae</taxon>
        <taxon>Shewanella</taxon>
    </lineage>
</organism>
<feature type="chain" id="PRO_5002870237" evidence="3">
    <location>
        <begin position="22"/>
        <end position="283"/>
    </location>
</feature>
<dbReference type="HOGENOM" id="CLU_039834_0_0_6"/>
<dbReference type="RefSeq" id="WP_020912039.1">
    <property type="nucleotide sequence ID" value="NC_011566.1"/>
</dbReference>
<dbReference type="Proteomes" id="UP000000753">
    <property type="component" value="Chromosome"/>
</dbReference>
<dbReference type="InterPro" id="IPR052558">
    <property type="entry name" value="Siderophore_Hydrolase_D"/>
</dbReference>
<dbReference type="PANTHER" id="PTHR40841:SF2">
    <property type="entry name" value="SIDEROPHORE-DEGRADING ESTERASE (EUROFUNG)"/>
    <property type="match status" value="1"/>
</dbReference>
<dbReference type="KEGG" id="swp:swp_1904"/>
<dbReference type="Gene3D" id="3.40.50.1820">
    <property type="entry name" value="alpha/beta hydrolase"/>
    <property type="match status" value="1"/>
</dbReference>
<dbReference type="EMBL" id="CP000472">
    <property type="protein sequence ID" value="ACJ28663.1"/>
    <property type="molecule type" value="Genomic_DNA"/>
</dbReference>
<evidence type="ECO:0000256" key="2">
    <source>
        <dbReference type="ARBA" id="ARBA00022801"/>
    </source>
</evidence>
<reference evidence="4 5" key="1">
    <citation type="journal article" date="2008" name="PLoS ONE">
        <title>Environmental adaptation: genomic analysis of the piezotolerant and psychrotolerant deep-sea iron reducing bacterium Shewanella piezotolerans WP3.</title>
        <authorList>
            <person name="Wang F."/>
            <person name="Wang J."/>
            <person name="Jian H."/>
            <person name="Zhang B."/>
            <person name="Li S."/>
            <person name="Wang F."/>
            <person name="Zeng X."/>
            <person name="Gao L."/>
            <person name="Bartlett D.H."/>
            <person name="Yu J."/>
            <person name="Hu S."/>
            <person name="Xiao X."/>
        </authorList>
    </citation>
    <scope>NUCLEOTIDE SEQUENCE [LARGE SCALE GENOMIC DNA]</scope>
    <source>
        <strain evidence="5">WP3 / JCM 13877</strain>
    </source>
</reference>
<dbReference type="GO" id="GO:0016788">
    <property type="term" value="F:hydrolase activity, acting on ester bonds"/>
    <property type="evidence" value="ECO:0007669"/>
    <property type="project" value="TreeGrafter"/>
</dbReference>
<keyword evidence="5" id="KW-1185">Reference proteome</keyword>
<gene>
    <name evidence="4" type="ordered locus">swp_1904</name>
</gene>
<proteinExistence type="inferred from homology"/>
<dbReference type="InterPro" id="IPR029058">
    <property type="entry name" value="AB_hydrolase_fold"/>
</dbReference>
<name>B8CLL2_SHEPW</name>
<sequence length="283" mass="32211">MTFSLKALVLFLTLVPWFSLSQESISYADSFEVKSTVLNESRRYSVYLPPSYHNEGDKRYPVIFVLDGDRSRLLSISGVVEALSTSTLARQIDEFIIVAIPNTYRDRDLTPTATDLIFKGKELAKVNGSGGADQFIGFIKKELLPRIDKTFRTNGQNTLVGMSFGGLFAAHTLVTQPELFNNYLILDATYVWDNNYLNRMLRQSTYDFSTAKIKVYLALANNDHIGEHGEVNRKWGNDFITQLQSKSSENFMIYSQYFPKERHGTIEMLGWYNGFLKLFGSHG</sequence>
<keyword evidence="2" id="KW-0378">Hydrolase</keyword>
<dbReference type="OrthoDB" id="9784036at2"/>
<dbReference type="AlphaFoldDB" id="B8CLL2"/>
<dbReference type="PANTHER" id="PTHR40841">
    <property type="entry name" value="SIDEROPHORE TRIACETYLFUSARININE C ESTERASE"/>
    <property type="match status" value="1"/>
</dbReference>
<feature type="signal peptide" evidence="3">
    <location>
        <begin position="1"/>
        <end position="21"/>
    </location>
</feature>
<evidence type="ECO:0000256" key="3">
    <source>
        <dbReference type="SAM" id="SignalP"/>
    </source>
</evidence>
<dbReference type="SUPFAM" id="SSF53474">
    <property type="entry name" value="alpha/beta-Hydrolases"/>
    <property type="match status" value="1"/>
</dbReference>
<evidence type="ECO:0000313" key="5">
    <source>
        <dbReference type="Proteomes" id="UP000000753"/>
    </source>
</evidence>
<evidence type="ECO:0000313" key="4">
    <source>
        <dbReference type="EMBL" id="ACJ28663.1"/>
    </source>
</evidence>
<comment type="similarity">
    <text evidence="1">Belongs to the esterase D family.</text>
</comment>
<dbReference type="eggNOG" id="COG2819">
    <property type="taxonomic scope" value="Bacteria"/>
</dbReference>
<evidence type="ECO:0000256" key="1">
    <source>
        <dbReference type="ARBA" id="ARBA00005622"/>
    </source>
</evidence>
<keyword evidence="3" id="KW-0732">Signal</keyword>
<protein>
    <submittedName>
        <fullName evidence="4">Esterase, putative</fullName>
    </submittedName>
</protein>